<protein>
    <submittedName>
        <fullName evidence="9">Lysine histidine transporter 1</fullName>
    </submittedName>
</protein>
<dbReference type="Proteomes" id="UP000288805">
    <property type="component" value="Unassembled WGS sequence"/>
</dbReference>
<feature type="transmembrane region" description="Helical" evidence="7">
    <location>
        <begin position="246"/>
        <end position="268"/>
    </location>
</feature>
<evidence type="ECO:0000256" key="5">
    <source>
        <dbReference type="ARBA" id="ARBA00022989"/>
    </source>
</evidence>
<gene>
    <name evidence="9" type="primary">LHT1_17</name>
    <name evidence="9" type="ORF">CK203_077049</name>
</gene>
<evidence type="ECO:0000313" key="9">
    <source>
        <dbReference type="EMBL" id="RVW35422.1"/>
    </source>
</evidence>
<evidence type="ECO:0000256" key="3">
    <source>
        <dbReference type="ARBA" id="ARBA00022692"/>
    </source>
</evidence>
<proteinExistence type="predicted"/>
<dbReference type="GO" id="GO:0016020">
    <property type="term" value="C:membrane"/>
    <property type="evidence" value="ECO:0007669"/>
    <property type="project" value="UniProtKB-SubCell"/>
</dbReference>
<keyword evidence="5 7" id="KW-1133">Transmembrane helix</keyword>
<feature type="transmembrane region" description="Helical" evidence="7">
    <location>
        <begin position="26"/>
        <end position="46"/>
    </location>
</feature>
<evidence type="ECO:0000313" key="10">
    <source>
        <dbReference type="Proteomes" id="UP000288805"/>
    </source>
</evidence>
<dbReference type="PANTHER" id="PTHR48017">
    <property type="entry name" value="OS05G0424000 PROTEIN-RELATED"/>
    <property type="match status" value="1"/>
</dbReference>
<evidence type="ECO:0000256" key="1">
    <source>
        <dbReference type="ARBA" id="ARBA00004370"/>
    </source>
</evidence>
<feature type="transmembrane region" description="Helical" evidence="7">
    <location>
        <begin position="307"/>
        <end position="331"/>
    </location>
</feature>
<evidence type="ECO:0000256" key="7">
    <source>
        <dbReference type="SAM" id="Phobius"/>
    </source>
</evidence>
<feature type="transmembrane region" description="Helical" evidence="7">
    <location>
        <begin position="274"/>
        <end position="295"/>
    </location>
</feature>
<feature type="transmembrane region" description="Helical" evidence="7">
    <location>
        <begin position="58"/>
        <end position="78"/>
    </location>
</feature>
<keyword evidence="4" id="KW-0029">Amino-acid transport</keyword>
<evidence type="ECO:0000256" key="4">
    <source>
        <dbReference type="ARBA" id="ARBA00022970"/>
    </source>
</evidence>
<keyword evidence="6 7" id="KW-0472">Membrane</keyword>
<keyword evidence="3 7" id="KW-0812">Transmembrane</keyword>
<accession>A0A438DIX3</accession>
<evidence type="ECO:0000256" key="6">
    <source>
        <dbReference type="ARBA" id="ARBA00023136"/>
    </source>
</evidence>
<dbReference type="AlphaFoldDB" id="A0A438DIX3"/>
<keyword evidence="2" id="KW-0813">Transport</keyword>
<feature type="domain" description="Amino acid transporter transmembrane" evidence="8">
    <location>
        <begin position="143"/>
        <end position="211"/>
    </location>
</feature>
<comment type="subcellular location">
    <subcellularLocation>
        <location evidence="1">Membrane</location>
    </subcellularLocation>
</comment>
<feature type="domain" description="Amino acid transporter transmembrane" evidence="8">
    <location>
        <begin position="221"/>
        <end position="326"/>
    </location>
</feature>
<name>A0A438DIX3_VITVI</name>
<evidence type="ECO:0000259" key="8">
    <source>
        <dbReference type="Pfam" id="PF01490"/>
    </source>
</evidence>
<reference evidence="9 10" key="1">
    <citation type="journal article" date="2018" name="PLoS Genet.">
        <title>Population sequencing reveals clonal diversity and ancestral inbreeding in the grapevine cultivar Chardonnay.</title>
        <authorList>
            <person name="Roach M.J."/>
            <person name="Johnson D.L."/>
            <person name="Bohlmann J."/>
            <person name="van Vuuren H.J."/>
            <person name="Jones S.J."/>
            <person name="Pretorius I.S."/>
            <person name="Schmidt S.A."/>
            <person name="Borneman A.R."/>
        </authorList>
    </citation>
    <scope>NUCLEOTIDE SEQUENCE [LARGE SCALE GENOMIC DNA]</scope>
    <source>
        <strain evidence="10">cv. Chardonnay</strain>
        <tissue evidence="9">Leaf</tissue>
    </source>
</reference>
<dbReference type="EMBL" id="QGNW01001606">
    <property type="protein sequence ID" value="RVW35422.1"/>
    <property type="molecule type" value="Genomic_DNA"/>
</dbReference>
<feature type="transmembrane region" description="Helical" evidence="7">
    <location>
        <begin position="90"/>
        <end position="110"/>
    </location>
</feature>
<evidence type="ECO:0000256" key="2">
    <source>
        <dbReference type="ARBA" id="ARBA00022448"/>
    </source>
</evidence>
<dbReference type="GO" id="GO:0006865">
    <property type="term" value="P:amino acid transport"/>
    <property type="evidence" value="ECO:0007669"/>
    <property type="project" value="UniProtKB-KW"/>
</dbReference>
<dbReference type="Pfam" id="PF01490">
    <property type="entry name" value="Aa_trans"/>
    <property type="match status" value="2"/>
</dbReference>
<sequence length="341" mass="37330">MAYDSDSIALGRGAALRSAQVAESKIILNTVTVALTILNLCLFAVLEIVFVEGGSTDYFCAIMLSSAAGVNLLLHFVLSLPFCGASFPRALSASSLFMSSSAIVVGSTVNNKKKQFMKGKKLLAMAAIKLDFPVPGGSYLLELSICRYSTIAWTTTVHKGVHPDVQYTYTTSTTTGRVFTFFSTLGDVAFVYAGHNVVLEIQATIPSTPEKPSKGPMWKEIYAMPVFDICKTLLVKKLNFMPCFRLRLITCTPYVALTMFIGMLIPFFSSLLGFLGGLVFAPTTYFLPCIMWLGLYKPGRFSLSWFANWICIVLGIILMILAPIGALRQIILQAKTFKLFS</sequence>
<dbReference type="InterPro" id="IPR013057">
    <property type="entry name" value="AA_transpt_TM"/>
</dbReference>
<organism evidence="9 10">
    <name type="scientific">Vitis vinifera</name>
    <name type="common">Grape</name>
    <dbReference type="NCBI Taxonomy" id="29760"/>
    <lineage>
        <taxon>Eukaryota</taxon>
        <taxon>Viridiplantae</taxon>
        <taxon>Streptophyta</taxon>
        <taxon>Embryophyta</taxon>
        <taxon>Tracheophyta</taxon>
        <taxon>Spermatophyta</taxon>
        <taxon>Magnoliopsida</taxon>
        <taxon>eudicotyledons</taxon>
        <taxon>Gunneridae</taxon>
        <taxon>Pentapetalae</taxon>
        <taxon>rosids</taxon>
        <taxon>Vitales</taxon>
        <taxon>Vitaceae</taxon>
        <taxon>Viteae</taxon>
        <taxon>Vitis</taxon>
    </lineage>
</organism>
<comment type="caution">
    <text evidence="9">The sequence shown here is derived from an EMBL/GenBank/DDBJ whole genome shotgun (WGS) entry which is preliminary data.</text>
</comment>